<reference evidence="7 8" key="1">
    <citation type="journal article" date="2015" name="Genome Announc.">
        <title>Complete Genome Sequence of Methylobacterium aquaticum Strain 22A, Isolated from Racomitrium japonicum Moss.</title>
        <authorList>
            <person name="Tani A."/>
            <person name="Ogura Y."/>
            <person name="Hayashi T."/>
            <person name="Kimbara K."/>
        </authorList>
    </citation>
    <scope>NUCLEOTIDE SEQUENCE [LARGE SCALE GENOMIC DNA]</scope>
    <source>
        <strain evidence="7 8">MA-22A</strain>
        <plasmid evidence="8">Plasmid pMaq22A_2p DNA</plasmid>
    </source>
</reference>
<evidence type="ECO:0000256" key="4">
    <source>
        <dbReference type="ARBA" id="ARBA00022840"/>
    </source>
</evidence>
<feature type="domain" description="ABC transporter" evidence="6">
    <location>
        <begin position="5"/>
        <end position="238"/>
    </location>
</feature>
<dbReference type="GO" id="GO:0016887">
    <property type="term" value="F:ATP hydrolysis activity"/>
    <property type="evidence" value="ECO:0007669"/>
    <property type="project" value="InterPro"/>
</dbReference>
<name>A0A0C6FAX2_9HYPH</name>
<geneLocation type="plasmid" evidence="8">
    <name>pMaq22A_2p DNA</name>
</geneLocation>
<dbReference type="EMBL" id="AP014706">
    <property type="protein sequence ID" value="BAQ49891.1"/>
    <property type="molecule type" value="Genomic_DNA"/>
</dbReference>
<dbReference type="InterPro" id="IPR052156">
    <property type="entry name" value="BCAA_Transport_ATP-bd_LivF"/>
</dbReference>
<dbReference type="Pfam" id="PF00005">
    <property type="entry name" value="ABC_tran"/>
    <property type="match status" value="1"/>
</dbReference>
<keyword evidence="5" id="KW-0029">Amino-acid transport</keyword>
<sequence length="238" mass="25349">MSTILAVEGVTAGYGDATVLFDVSCTVAAGEIVAVVGANGAGKTTLLSTIAGLVPARAGRIAFRGEDITGRPAHWRPAHGLALVAEGGRLFPFMSVEENLLLGAYAPRGRAVLKERLEEVMAVFPILRERREQAAGKLSGGERQMVAIARALMCRPDLLMLDEPSVGLSPLMVGRVFEIVERLARREGLTVVLVEQNVTEALTVADRAYVLDHGHIVRGGPAAALRGEREIQEAYMGL</sequence>
<evidence type="ECO:0000256" key="2">
    <source>
        <dbReference type="ARBA" id="ARBA00022448"/>
    </source>
</evidence>
<comment type="similarity">
    <text evidence="1">Belongs to the ABC transporter superfamily.</text>
</comment>
<dbReference type="KEGG" id="maqu:Maq22A_2p40470"/>
<dbReference type="AlphaFoldDB" id="A0A0C6FAX2"/>
<dbReference type="GO" id="GO:0005524">
    <property type="term" value="F:ATP binding"/>
    <property type="evidence" value="ECO:0007669"/>
    <property type="project" value="UniProtKB-KW"/>
</dbReference>
<dbReference type="PROSITE" id="PS00211">
    <property type="entry name" value="ABC_TRANSPORTER_1"/>
    <property type="match status" value="1"/>
</dbReference>
<evidence type="ECO:0000313" key="7">
    <source>
        <dbReference type="EMBL" id="BAQ49891.1"/>
    </source>
</evidence>
<dbReference type="PANTHER" id="PTHR43820:SF4">
    <property type="entry name" value="HIGH-AFFINITY BRANCHED-CHAIN AMINO ACID TRANSPORT ATP-BINDING PROTEIN LIVF"/>
    <property type="match status" value="1"/>
</dbReference>
<protein>
    <submittedName>
        <fullName evidence="7">Leucine/isoleucine/valine transporter ATP-binding subunit</fullName>
    </submittedName>
</protein>
<dbReference type="CDD" id="cd03224">
    <property type="entry name" value="ABC_TM1139_LivF_branched"/>
    <property type="match status" value="1"/>
</dbReference>
<dbReference type="PANTHER" id="PTHR43820">
    <property type="entry name" value="HIGH-AFFINITY BRANCHED-CHAIN AMINO ACID TRANSPORT ATP-BINDING PROTEIN LIVF"/>
    <property type="match status" value="1"/>
</dbReference>
<evidence type="ECO:0000259" key="6">
    <source>
        <dbReference type="PROSITE" id="PS50893"/>
    </source>
</evidence>
<gene>
    <name evidence="7" type="primary">livF</name>
    <name evidence="7" type="ORF">Maq22A_2p40470</name>
</gene>
<dbReference type="InterPro" id="IPR027417">
    <property type="entry name" value="P-loop_NTPase"/>
</dbReference>
<keyword evidence="2" id="KW-0813">Transport</keyword>
<reference evidence="8" key="2">
    <citation type="submission" date="2015-01" db="EMBL/GenBank/DDBJ databases">
        <title>Complete genome sequence of Methylobacterium aquaticum strain 22A.</title>
        <authorList>
            <person name="Tani A."/>
            <person name="Ogura Y."/>
            <person name="Hayashi T."/>
        </authorList>
    </citation>
    <scope>NUCLEOTIDE SEQUENCE [LARGE SCALE GENOMIC DNA]</scope>
    <source>
        <strain evidence="8">MA-22A</strain>
        <plasmid evidence="8">Plasmid pMaq22A_2p DNA</plasmid>
    </source>
</reference>
<keyword evidence="7" id="KW-0614">Plasmid</keyword>
<dbReference type="Proteomes" id="UP000061432">
    <property type="component" value="Plasmid pMaq22A_2p"/>
</dbReference>
<evidence type="ECO:0000256" key="1">
    <source>
        <dbReference type="ARBA" id="ARBA00005417"/>
    </source>
</evidence>
<dbReference type="PROSITE" id="PS50893">
    <property type="entry name" value="ABC_TRANSPORTER_2"/>
    <property type="match status" value="1"/>
</dbReference>
<dbReference type="InterPro" id="IPR017871">
    <property type="entry name" value="ABC_transporter-like_CS"/>
</dbReference>
<accession>A0A0C6FAX2</accession>
<evidence type="ECO:0000256" key="5">
    <source>
        <dbReference type="ARBA" id="ARBA00022970"/>
    </source>
</evidence>
<evidence type="ECO:0000313" key="8">
    <source>
        <dbReference type="Proteomes" id="UP000061432"/>
    </source>
</evidence>
<dbReference type="GO" id="GO:0015807">
    <property type="term" value="P:L-amino acid transport"/>
    <property type="evidence" value="ECO:0007669"/>
    <property type="project" value="TreeGrafter"/>
</dbReference>
<keyword evidence="4 7" id="KW-0067">ATP-binding</keyword>
<dbReference type="InterPro" id="IPR003439">
    <property type="entry name" value="ABC_transporter-like_ATP-bd"/>
</dbReference>
<dbReference type="PATRIC" id="fig|270351.10.peg.7021"/>
<dbReference type="Gene3D" id="3.40.50.300">
    <property type="entry name" value="P-loop containing nucleotide triphosphate hydrolases"/>
    <property type="match status" value="1"/>
</dbReference>
<organism evidence="7 8">
    <name type="scientific">Methylobacterium aquaticum</name>
    <dbReference type="NCBI Taxonomy" id="270351"/>
    <lineage>
        <taxon>Bacteria</taxon>
        <taxon>Pseudomonadati</taxon>
        <taxon>Pseudomonadota</taxon>
        <taxon>Alphaproteobacteria</taxon>
        <taxon>Hyphomicrobiales</taxon>
        <taxon>Methylobacteriaceae</taxon>
        <taxon>Methylobacterium</taxon>
    </lineage>
</organism>
<dbReference type="SMART" id="SM00382">
    <property type="entry name" value="AAA"/>
    <property type="match status" value="1"/>
</dbReference>
<proteinExistence type="inferred from homology"/>
<keyword evidence="3" id="KW-0547">Nucleotide-binding</keyword>
<dbReference type="InterPro" id="IPR003593">
    <property type="entry name" value="AAA+_ATPase"/>
</dbReference>
<evidence type="ECO:0000256" key="3">
    <source>
        <dbReference type="ARBA" id="ARBA00022741"/>
    </source>
</evidence>
<dbReference type="SUPFAM" id="SSF52540">
    <property type="entry name" value="P-loop containing nucleoside triphosphate hydrolases"/>
    <property type="match status" value="1"/>
</dbReference>
<dbReference type="GO" id="GO:0015658">
    <property type="term" value="F:branched-chain amino acid transmembrane transporter activity"/>
    <property type="evidence" value="ECO:0007669"/>
    <property type="project" value="TreeGrafter"/>
</dbReference>